<dbReference type="SUPFAM" id="SSF48452">
    <property type="entry name" value="TPR-like"/>
    <property type="match status" value="1"/>
</dbReference>
<accession>A0A1Q9DCX5</accession>
<organism evidence="1 2">
    <name type="scientific">Symbiodinium microadriaticum</name>
    <name type="common">Dinoflagellate</name>
    <name type="synonym">Zooxanthella microadriatica</name>
    <dbReference type="NCBI Taxonomy" id="2951"/>
    <lineage>
        <taxon>Eukaryota</taxon>
        <taxon>Sar</taxon>
        <taxon>Alveolata</taxon>
        <taxon>Dinophyceae</taxon>
        <taxon>Suessiales</taxon>
        <taxon>Symbiodiniaceae</taxon>
        <taxon>Symbiodinium</taxon>
    </lineage>
</organism>
<dbReference type="AlphaFoldDB" id="A0A1Q9DCX5"/>
<evidence type="ECO:0000313" key="1">
    <source>
        <dbReference type="EMBL" id="OLP92955.1"/>
    </source>
</evidence>
<keyword evidence="2" id="KW-1185">Reference proteome</keyword>
<protein>
    <submittedName>
        <fullName evidence="1">Uncharacterized protein</fullName>
    </submittedName>
</protein>
<gene>
    <name evidence="1" type="ORF">AK812_SmicGene25167</name>
</gene>
<proteinExistence type="predicted"/>
<dbReference type="Gene3D" id="1.25.40.10">
    <property type="entry name" value="Tetratricopeptide repeat domain"/>
    <property type="match status" value="1"/>
</dbReference>
<sequence>MVMSMAHYKFFMYDDMLSELGDKFLTARALNVAGLAFSSQRRLLLLVNEDPFFQTLRISEQNLYTFGLINHTRQFQMELQRTAEQVIEKRIFCNEPMGNVNQIAKTVASDEDMEEARKVDEAMEKGKAAMALWRELGLRRLLLLVNEDPFFQTLRISEQNLYTFGLINHTRQFQMELQRTAEQVIEKRIFCNEPMGNVNQIAKTVASDDPSLNDTVYNGDVWIGLKVSRFSVILVRFRRLKQDPSDLRGCAGKLKIAQFVRLREVVSMMTNKVSGEEAREKPEEETLEIFRALGPAGIPNGAKHRREAMCVYMIIEIMTELKQYKPALKFAKNAFDRFVELDCLLGQVYIVLDKPDKAIEAVDQARAIADSMGDKRWSAENSANQSADSGLASRDSDIVSFVGADLWYYVVSEAGNKMQTVLGRHF</sequence>
<dbReference type="InterPro" id="IPR011990">
    <property type="entry name" value="TPR-like_helical_dom_sf"/>
</dbReference>
<dbReference type="OrthoDB" id="3233825at2759"/>
<dbReference type="Proteomes" id="UP000186817">
    <property type="component" value="Unassembled WGS sequence"/>
</dbReference>
<reference evidence="1 2" key="1">
    <citation type="submission" date="2016-02" db="EMBL/GenBank/DDBJ databases">
        <title>Genome analysis of coral dinoflagellate symbionts highlights evolutionary adaptations to a symbiotic lifestyle.</title>
        <authorList>
            <person name="Aranda M."/>
            <person name="Li Y."/>
            <person name="Liew Y.J."/>
            <person name="Baumgarten S."/>
            <person name="Simakov O."/>
            <person name="Wilson M."/>
            <person name="Piel J."/>
            <person name="Ashoor H."/>
            <person name="Bougouffa S."/>
            <person name="Bajic V.B."/>
            <person name="Ryu T."/>
            <person name="Ravasi T."/>
            <person name="Bayer T."/>
            <person name="Micklem G."/>
            <person name="Kim H."/>
            <person name="Bhak J."/>
            <person name="Lajeunesse T.C."/>
            <person name="Voolstra C.R."/>
        </authorList>
    </citation>
    <scope>NUCLEOTIDE SEQUENCE [LARGE SCALE GENOMIC DNA]</scope>
    <source>
        <strain evidence="1 2">CCMP2467</strain>
    </source>
</reference>
<dbReference type="EMBL" id="LSRX01000599">
    <property type="protein sequence ID" value="OLP92955.1"/>
    <property type="molecule type" value="Genomic_DNA"/>
</dbReference>
<evidence type="ECO:0000313" key="2">
    <source>
        <dbReference type="Proteomes" id="UP000186817"/>
    </source>
</evidence>
<name>A0A1Q9DCX5_SYMMI</name>
<comment type="caution">
    <text evidence="1">The sequence shown here is derived from an EMBL/GenBank/DDBJ whole genome shotgun (WGS) entry which is preliminary data.</text>
</comment>